<name>A0ACC2N066_9HYME</name>
<sequence>MMEIDSPPQFDSKDDEIQYWMDLAHQLHQRKDDVERELEEFQENSQLLEKELEASLEQAERTNRELRQRNSRLATEIEQLRSRLDQQSADCTLFQTRAQELEVQNTQLQKYVRELEQKNDDLERAHRVSKVTEEEMEAKFNVALEKTALLESELDEKETLRATIQRLKDEIRDLKQEIQVQVRHQADNDKSAAVNRSRNHVDSNKLQVDLDSHTPPTTPLNGSVTNVSTASPLKIGNGVLGGVMGNNINNNANPPMAPCTRILAMNMIGDLMRKVGALENKLNTCRNASSREEQSVHDLYRARRQPRALTAATLGNNNHIRY</sequence>
<comment type="caution">
    <text evidence="1">The sequence shown here is derived from an EMBL/GenBank/DDBJ whole genome shotgun (WGS) entry which is preliminary data.</text>
</comment>
<proteinExistence type="predicted"/>
<dbReference type="Proteomes" id="UP001239111">
    <property type="component" value="Chromosome 4"/>
</dbReference>
<evidence type="ECO:0000313" key="2">
    <source>
        <dbReference type="Proteomes" id="UP001239111"/>
    </source>
</evidence>
<dbReference type="EMBL" id="CM056744">
    <property type="protein sequence ID" value="KAJ8664326.1"/>
    <property type="molecule type" value="Genomic_DNA"/>
</dbReference>
<keyword evidence="2" id="KW-1185">Reference proteome</keyword>
<protein>
    <submittedName>
        <fullName evidence="1">Uncharacterized protein</fullName>
    </submittedName>
</protein>
<accession>A0ACC2N066</accession>
<gene>
    <name evidence="1" type="ORF">QAD02_005988</name>
</gene>
<evidence type="ECO:0000313" key="1">
    <source>
        <dbReference type="EMBL" id="KAJ8664326.1"/>
    </source>
</evidence>
<reference evidence="1" key="1">
    <citation type="submission" date="2023-04" db="EMBL/GenBank/DDBJ databases">
        <title>A chromosome-level genome assembly of the parasitoid wasp Eretmocerus hayati.</title>
        <authorList>
            <person name="Zhong Y."/>
            <person name="Liu S."/>
            <person name="Liu Y."/>
        </authorList>
    </citation>
    <scope>NUCLEOTIDE SEQUENCE</scope>
    <source>
        <strain evidence="1">ZJU_SS_LIU_2023</strain>
    </source>
</reference>
<organism evidence="1 2">
    <name type="scientific">Eretmocerus hayati</name>
    <dbReference type="NCBI Taxonomy" id="131215"/>
    <lineage>
        <taxon>Eukaryota</taxon>
        <taxon>Metazoa</taxon>
        <taxon>Ecdysozoa</taxon>
        <taxon>Arthropoda</taxon>
        <taxon>Hexapoda</taxon>
        <taxon>Insecta</taxon>
        <taxon>Pterygota</taxon>
        <taxon>Neoptera</taxon>
        <taxon>Endopterygota</taxon>
        <taxon>Hymenoptera</taxon>
        <taxon>Apocrita</taxon>
        <taxon>Proctotrupomorpha</taxon>
        <taxon>Chalcidoidea</taxon>
        <taxon>Aphelinidae</taxon>
        <taxon>Aphelininae</taxon>
        <taxon>Eretmocerus</taxon>
    </lineage>
</organism>